<dbReference type="AlphaFoldDB" id="A0A0B5DIH7"/>
<evidence type="ECO:0000259" key="4">
    <source>
        <dbReference type="Pfam" id="PF03816"/>
    </source>
</evidence>
<feature type="compositionally biased region" description="Gly residues" evidence="2">
    <location>
        <begin position="30"/>
        <end position="43"/>
    </location>
</feature>
<feature type="domain" description="Cell envelope-related transcriptional attenuator" evidence="4">
    <location>
        <begin position="147"/>
        <end position="310"/>
    </location>
</feature>
<name>A0A0B5DIH7_9ACTN</name>
<reference evidence="7 9" key="3">
    <citation type="submission" date="2017-09" db="EMBL/GenBank/DDBJ databases">
        <title>Streptomyces genome completion.</title>
        <authorList>
            <person name="Lee N."/>
            <person name="Cho B.-K."/>
        </authorList>
    </citation>
    <scope>NUCLEOTIDE SEQUENCE [LARGE SCALE GENOMIC DNA]</scope>
    <source>
        <strain evidence="7 9">ATCC 14899</strain>
    </source>
</reference>
<feature type="domain" description="LytR/CpsA/Psr regulator C-terminal" evidence="5">
    <location>
        <begin position="417"/>
        <end position="509"/>
    </location>
</feature>
<dbReference type="Gene3D" id="3.30.70.2390">
    <property type="match status" value="1"/>
</dbReference>
<keyword evidence="8" id="KW-1185">Reference proteome</keyword>
<dbReference type="EMBL" id="CP023747">
    <property type="protein sequence ID" value="QEV39544.1"/>
    <property type="molecule type" value="Genomic_DNA"/>
</dbReference>
<evidence type="ECO:0000313" key="6">
    <source>
        <dbReference type="EMBL" id="AJE41000.1"/>
    </source>
</evidence>
<feature type="region of interest" description="Disordered" evidence="2">
    <location>
        <begin position="1"/>
        <end position="56"/>
    </location>
</feature>
<evidence type="ECO:0000256" key="2">
    <source>
        <dbReference type="SAM" id="MobiDB-lite"/>
    </source>
</evidence>
<evidence type="ECO:0000256" key="1">
    <source>
        <dbReference type="ARBA" id="ARBA00006068"/>
    </source>
</evidence>
<keyword evidence="3" id="KW-1133">Transmembrane helix</keyword>
<dbReference type="RefSeq" id="WP_043440829.1">
    <property type="nucleotide sequence ID" value="NZ_CP009313.1"/>
</dbReference>
<keyword evidence="3" id="KW-0812">Transmembrane</keyword>
<accession>A0A0B5DIH7</accession>
<reference evidence="6 8" key="2">
    <citation type="journal article" date="2016" name="Appl. Microbiol. Biotechnol.">
        <title>Exploiting the genome sequence of Streptomyces nodosus for enhanced antibiotic production.</title>
        <authorList>
            <person name="Sweeney P."/>
            <person name="Murphy C.D."/>
            <person name="Caffrey P."/>
        </authorList>
    </citation>
    <scope>NUCLEOTIDE SEQUENCE [LARGE SCALE GENOMIC DNA]</scope>
    <source>
        <strain evidence="6 8">ATCC 14899</strain>
    </source>
</reference>
<dbReference type="PANTHER" id="PTHR33392">
    <property type="entry name" value="POLYISOPRENYL-TEICHOIC ACID--PEPTIDOGLYCAN TEICHOIC ACID TRANSFERASE TAGU"/>
    <property type="match status" value="1"/>
</dbReference>
<dbReference type="InterPro" id="IPR050922">
    <property type="entry name" value="LytR/CpsA/Psr_CW_biosynth"/>
</dbReference>
<gene>
    <name evidence="7" type="ORF">CP978_14135</name>
    <name evidence="6" type="ORF">SNOD_13810</name>
</gene>
<evidence type="ECO:0000256" key="3">
    <source>
        <dbReference type="SAM" id="Phobius"/>
    </source>
</evidence>
<dbReference type="InterPro" id="IPR027381">
    <property type="entry name" value="LytR/CpsA/Psr_C"/>
</dbReference>
<dbReference type="NCBIfam" id="TIGR00350">
    <property type="entry name" value="lytR_cpsA_psr"/>
    <property type="match status" value="1"/>
</dbReference>
<dbReference type="Gene3D" id="3.40.630.190">
    <property type="entry name" value="LCP protein"/>
    <property type="match status" value="1"/>
</dbReference>
<dbReference type="InterPro" id="IPR004474">
    <property type="entry name" value="LytR_CpsA_psr"/>
</dbReference>
<proteinExistence type="inferred from homology"/>
<feature type="transmembrane region" description="Helical" evidence="3">
    <location>
        <begin position="60"/>
        <end position="83"/>
    </location>
</feature>
<sequence length="547" mass="58679">MVQSVRSKKARPHDGRAGELGWDDSLYGENGDGVQNGGGQGGGRVHDGQVKERPRRRRRVLRWSATVLSVVILGTAGAGYVYYRHLNDNLKKGDLNLGEAKDRAAAPTPNAAGQTPLNILLIGSDARDSAENQKLGGARDTFGGAPRADVQMLLHLSADRTNMSVVSMPRDTLLQLPKCTDPETHQVYPATTSLAMTNDSLGRGGPGCTVATWEKLTGIHIDHFMMVDFAGVVSMADAIGGVPVCVDKSIYSHTSTGHGSGLKLKAGTTSVKGKQALQWLRTRYGFEDGSDIARTKAQHQYMSSMVQQLRENATLSNPYKLRNLAEKATDALTVDKGLGSVTKLYDLSTELKKVPTERITMTTMPYVYVGVRVVPKEGDADQLFRLVREDIPLDGKNTKKKPVAEKTEAPLDSDDKIAVQVQNGTRSSTLAPASGRASAVAQLLVGKGFTAARADSSTLLSEEKTVIRFPTADLKGDAQRLADVLGLPLSSVQQSTDVSGVTLVVGSDWRTGTDYKAPAEDNTTPESANILNGAAKECMKVDPSYSW</sequence>
<dbReference type="Proteomes" id="UP000031526">
    <property type="component" value="Chromosome"/>
</dbReference>
<dbReference type="Pfam" id="PF13399">
    <property type="entry name" value="LytR_C"/>
    <property type="match status" value="1"/>
</dbReference>
<evidence type="ECO:0000313" key="9">
    <source>
        <dbReference type="Proteomes" id="UP000325763"/>
    </source>
</evidence>
<comment type="similarity">
    <text evidence="1">Belongs to the LytR/CpsA/Psr (LCP) family.</text>
</comment>
<dbReference type="STRING" id="40318.SNOD_13810"/>
<dbReference type="PANTHER" id="PTHR33392:SF6">
    <property type="entry name" value="POLYISOPRENYL-TEICHOIC ACID--PEPTIDOGLYCAN TEICHOIC ACID TRANSFERASE TAGU"/>
    <property type="match status" value="1"/>
</dbReference>
<evidence type="ECO:0000313" key="7">
    <source>
        <dbReference type="EMBL" id="QEV39544.1"/>
    </source>
</evidence>
<dbReference type="Pfam" id="PF03816">
    <property type="entry name" value="LytR_cpsA_psr"/>
    <property type="match status" value="1"/>
</dbReference>
<dbReference type="OrthoDB" id="9782542at2"/>
<dbReference type="EMBL" id="CP009313">
    <property type="protein sequence ID" value="AJE41000.1"/>
    <property type="molecule type" value="Genomic_DNA"/>
</dbReference>
<keyword evidence="3" id="KW-0472">Membrane</keyword>
<dbReference type="KEGG" id="snq:CP978_14135"/>
<dbReference type="Proteomes" id="UP000325763">
    <property type="component" value="Chromosome"/>
</dbReference>
<reference evidence="8" key="1">
    <citation type="submission" date="2014-09" db="EMBL/GenBank/DDBJ databases">
        <title>Sequence of the Streptomyces nodosus genome.</title>
        <authorList>
            <person name="Sweeney P."/>
            <person name="Stephens N."/>
            <person name="Murphy C."/>
            <person name="Caffrey P."/>
        </authorList>
    </citation>
    <scope>NUCLEOTIDE SEQUENCE [LARGE SCALE GENOMIC DNA]</scope>
    <source>
        <strain evidence="8">ATCC 14899</strain>
    </source>
</reference>
<evidence type="ECO:0000313" key="8">
    <source>
        <dbReference type="Proteomes" id="UP000031526"/>
    </source>
</evidence>
<dbReference type="HOGENOM" id="CLU_016455_0_0_11"/>
<feature type="compositionally biased region" description="Basic residues" evidence="2">
    <location>
        <begin position="1"/>
        <end position="11"/>
    </location>
</feature>
<protein>
    <submittedName>
        <fullName evidence="6 7">Transcriptional regulator</fullName>
    </submittedName>
</protein>
<organism evidence="6 8">
    <name type="scientific">Streptomyces nodosus</name>
    <dbReference type="NCBI Taxonomy" id="40318"/>
    <lineage>
        <taxon>Bacteria</taxon>
        <taxon>Bacillati</taxon>
        <taxon>Actinomycetota</taxon>
        <taxon>Actinomycetes</taxon>
        <taxon>Kitasatosporales</taxon>
        <taxon>Streptomycetaceae</taxon>
        <taxon>Streptomyces</taxon>
    </lineage>
</organism>
<evidence type="ECO:0000259" key="5">
    <source>
        <dbReference type="Pfam" id="PF13399"/>
    </source>
</evidence>